<feature type="repeat" description="TPR" evidence="3">
    <location>
        <begin position="39"/>
        <end position="72"/>
    </location>
</feature>
<feature type="repeat" description="TPR" evidence="3">
    <location>
        <begin position="141"/>
        <end position="174"/>
    </location>
</feature>
<comment type="caution">
    <text evidence="5">The sequence shown here is derived from an EMBL/GenBank/DDBJ whole genome shotgun (WGS) entry which is preliminary data.</text>
</comment>
<evidence type="ECO:0000256" key="1">
    <source>
        <dbReference type="ARBA" id="ARBA00022737"/>
    </source>
</evidence>
<dbReference type="Pfam" id="PF13414">
    <property type="entry name" value="TPR_11"/>
    <property type="match status" value="1"/>
</dbReference>
<keyword evidence="2 3" id="KW-0802">TPR repeat</keyword>
<evidence type="ECO:0000256" key="2">
    <source>
        <dbReference type="ARBA" id="ARBA00022803"/>
    </source>
</evidence>
<dbReference type="OrthoDB" id="514657at2"/>
<dbReference type="PANTHER" id="PTHR44186:SF1">
    <property type="entry name" value="BARDET-BIEDL SYNDROME 4 PROTEIN"/>
    <property type="match status" value="1"/>
</dbReference>
<dbReference type="SUPFAM" id="SSF48452">
    <property type="entry name" value="TPR-like"/>
    <property type="match status" value="1"/>
</dbReference>
<dbReference type="Gene3D" id="1.25.40.10">
    <property type="entry name" value="Tetratricopeptide repeat domain"/>
    <property type="match status" value="2"/>
</dbReference>
<feature type="repeat" description="TPR" evidence="3">
    <location>
        <begin position="73"/>
        <end position="106"/>
    </location>
</feature>
<protein>
    <recommendedName>
        <fullName evidence="7">Tetratricopeptide repeat protein</fullName>
    </recommendedName>
</protein>
<reference evidence="5" key="1">
    <citation type="submission" date="2018-12" db="EMBL/GenBank/DDBJ databases">
        <authorList>
            <person name="Will S."/>
            <person name="Neumann-Schaal M."/>
            <person name="Henke P."/>
        </authorList>
    </citation>
    <scope>NUCLEOTIDE SEQUENCE</scope>
    <source>
        <strain evidence="5">PCC 7102</strain>
    </source>
</reference>
<proteinExistence type="predicted"/>
<dbReference type="Pfam" id="PF14559">
    <property type="entry name" value="TPR_19"/>
    <property type="match status" value="1"/>
</dbReference>
<evidence type="ECO:0000256" key="4">
    <source>
        <dbReference type="SAM" id="SignalP"/>
    </source>
</evidence>
<dbReference type="Proteomes" id="UP000271624">
    <property type="component" value="Unassembled WGS sequence"/>
</dbReference>
<dbReference type="EMBL" id="RSCL01000009">
    <property type="protein sequence ID" value="RUT05119.1"/>
    <property type="molecule type" value="Genomic_DNA"/>
</dbReference>
<name>A0A433VGA6_9CYAN</name>
<keyword evidence="1" id="KW-0677">Repeat</keyword>
<evidence type="ECO:0000256" key="3">
    <source>
        <dbReference type="PROSITE-ProRule" id="PRU00339"/>
    </source>
</evidence>
<evidence type="ECO:0000313" key="6">
    <source>
        <dbReference type="Proteomes" id="UP000271624"/>
    </source>
</evidence>
<organism evidence="5 6">
    <name type="scientific">Dulcicalothrix desertica PCC 7102</name>
    <dbReference type="NCBI Taxonomy" id="232991"/>
    <lineage>
        <taxon>Bacteria</taxon>
        <taxon>Bacillati</taxon>
        <taxon>Cyanobacteriota</taxon>
        <taxon>Cyanophyceae</taxon>
        <taxon>Nostocales</taxon>
        <taxon>Calotrichaceae</taxon>
        <taxon>Dulcicalothrix</taxon>
    </lineage>
</organism>
<dbReference type="SMART" id="SM00028">
    <property type="entry name" value="TPR"/>
    <property type="match status" value="5"/>
</dbReference>
<dbReference type="InterPro" id="IPR011990">
    <property type="entry name" value="TPR-like_helical_dom_sf"/>
</dbReference>
<reference evidence="5" key="2">
    <citation type="journal article" date="2019" name="Genome Biol. Evol.">
        <title>Day and night: Metabolic profiles and evolutionary relationships of six axenic non-marine cyanobacteria.</title>
        <authorList>
            <person name="Will S.E."/>
            <person name="Henke P."/>
            <person name="Boedeker C."/>
            <person name="Huang S."/>
            <person name="Brinkmann H."/>
            <person name="Rohde M."/>
            <person name="Jarek M."/>
            <person name="Friedl T."/>
            <person name="Seufert S."/>
            <person name="Schumacher M."/>
            <person name="Overmann J."/>
            <person name="Neumann-Schaal M."/>
            <person name="Petersen J."/>
        </authorList>
    </citation>
    <scope>NUCLEOTIDE SEQUENCE [LARGE SCALE GENOMIC DNA]</scope>
    <source>
        <strain evidence="5">PCC 7102</strain>
    </source>
</reference>
<keyword evidence="6" id="KW-1185">Reference proteome</keyword>
<dbReference type="PROSITE" id="PS50005">
    <property type="entry name" value="TPR"/>
    <property type="match status" value="3"/>
</dbReference>
<keyword evidence="4" id="KW-0732">Signal</keyword>
<dbReference type="InterPro" id="IPR019734">
    <property type="entry name" value="TPR_rpt"/>
</dbReference>
<evidence type="ECO:0000313" key="5">
    <source>
        <dbReference type="EMBL" id="RUT05119.1"/>
    </source>
</evidence>
<dbReference type="RefSeq" id="WP_127082371.1">
    <property type="nucleotide sequence ID" value="NZ_RSCL01000009.1"/>
</dbReference>
<accession>A0A433VGA6</accession>
<gene>
    <name evidence="5" type="ORF">DSM106972_039400</name>
</gene>
<evidence type="ECO:0008006" key="7">
    <source>
        <dbReference type="Google" id="ProtNLM"/>
    </source>
</evidence>
<dbReference type="AlphaFoldDB" id="A0A433VGA6"/>
<feature type="chain" id="PRO_5030092543" description="Tetratricopeptide repeat protein" evidence="4">
    <location>
        <begin position="28"/>
        <end position="226"/>
    </location>
</feature>
<dbReference type="PANTHER" id="PTHR44186">
    <property type="match status" value="1"/>
</dbReference>
<feature type="signal peptide" evidence="4">
    <location>
        <begin position="1"/>
        <end position="27"/>
    </location>
</feature>
<sequence>MYNRTAFILSVLLLGSIAATVPTVASAQVVVAQRTNQEVKQLLEDGRRMVDSGDYNGAISVYQQAASLEPKNASIQSGIGYLQALQGNLQAALSSYRRAVSLNPNNGDYQYALAYISGNLGDNRTAKDAYRKAIQLNRNSVDAYLGLATVLLRLGETTNAMWATEQAMNLDKNNPQVFELRGTFLMKQGKRGDAVTLFRRAREIYAKQGKQENVTRIDATLRQLGG</sequence>